<keyword evidence="5" id="KW-0274">FAD</keyword>
<feature type="transmembrane region" description="Helical" evidence="7">
    <location>
        <begin position="563"/>
        <end position="591"/>
    </location>
</feature>
<dbReference type="InterPro" id="IPR050562">
    <property type="entry name" value="FAD_mOase_fung"/>
</dbReference>
<sequence>MASNNFKVVIVGGSVAGLTLALMLEQNGIDFVVLEAYPEIAPQVGASISILPNGMRTLDQLGCHDSIMEKAEDPVDKVYFRSSTGQEISSIGGRKKTFVQQHGYPIVFLDRKMVLESLYDKIQDKSKILTSERVMAVENNPESAVVTTKTGKEFTGDIVIGADGIHSKVRQEMWRDAQKKSPSWINPAEQQDVPCTFVCIFGISEGVQGIEKGTLTSVYNEHFSYLVPSGPGDRTYWFLVRNLGKTVYGDDIPRFTKEEEVMFAREHFDDQITPTLKFSDLYNNKVSSTYTALPEYVYKRWYFNRIMTVGDSCHKFEPLTGQGGNSAIETAASLINHLVAALRENPNRPLSTAKITQAFEATQLQRQDRVWNMVRKAHSRQRVECLETPVLKFLAVHVLPRVPESMIQDQMVALYAPTVSLDMLPHPPREHAVPYYDELLRRPRSRGWVAVSVLSMAYLLLAFGAMRMLFTAGGTNGTFGFVRDTVRTGIFSEGGALLRHTYTGVSVIDRSLLGIVAVFLPAVTGASGLEQQLQLIYFLSAMLPIVALMTIEGFRPRNSWTMLALPSIWCALFQIGGIGFIGQLYFLFSIFTTRTIEYFLCQGMGFPLSTARATLPAVVIGFIVPTVLMFLPTEDLHARQGAIAMWQAAPVAVSLLTSFFSLGIGLIQRKFEVDASARTGRLRVVVNLQNTYKLTGAIAAAVHVAVMVCSIMTKNLSLASIFLPKGSSFAPSKTLGDGIFIFFQNDFLFVAFGSLLWGAVTMWDLHRLGLSNMSPFTAVCAIVVASVAVGPGAAMAAVWYWREDAMSGAMWKTSQQMMKVSRIS</sequence>
<evidence type="ECO:0000313" key="10">
    <source>
        <dbReference type="Proteomes" id="UP000293360"/>
    </source>
</evidence>
<dbReference type="InterPro" id="IPR036188">
    <property type="entry name" value="FAD/NAD-bd_sf"/>
</dbReference>
<proteinExistence type="inferred from homology"/>
<feature type="transmembrane region" description="Helical" evidence="7">
    <location>
        <begin position="776"/>
        <end position="801"/>
    </location>
</feature>
<gene>
    <name evidence="9" type="ORF">DL764_005863</name>
</gene>
<comment type="pathway">
    <text evidence="2">Secondary metabolite biosynthesis.</text>
</comment>
<dbReference type="EMBL" id="QJNU01000323">
    <property type="protein sequence ID" value="RYP02256.1"/>
    <property type="molecule type" value="Genomic_DNA"/>
</dbReference>
<keyword evidence="7" id="KW-0812">Transmembrane</keyword>
<evidence type="ECO:0000256" key="7">
    <source>
        <dbReference type="SAM" id="Phobius"/>
    </source>
</evidence>
<comment type="caution">
    <text evidence="9">The sequence shown here is derived from an EMBL/GenBank/DDBJ whole genome shotgun (WGS) entry which is preliminary data.</text>
</comment>
<dbReference type="AlphaFoldDB" id="A0A4Q4T753"/>
<dbReference type="GO" id="GO:0004497">
    <property type="term" value="F:monooxygenase activity"/>
    <property type="evidence" value="ECO:0007669"/>
    <property type="project" value="InterPro"/>
</dbReference>
<feature type="transmembrane region" description="Helical" evidence="7">
    <location>
        <begin position="643"/>
        <end position="667"/>
    </location>
</feature>
<reference evidence="9 10" key="1">
    <citation type="submission" date="2018-06" db="EMBL/GenBank/DDBJ databases">
        <title>Complete Genomes of Monosporascus.</title>
        <authorList>
            <person name="Robinson A.J."/>
            <person name="Natvig D.O."/>
        </authorList>
    </citation>
    <scope>NUCLEOTIDE SEQUENCE [LARGE SCALE GENOMIC DNA]</scope>
    <source>
        <strain evidence="9 10">CBS 110550</strain>
    </source>
</reference>
<keyword evidence="7" id="KW-0472">Membrane</keyword>
<evidence type="ECO:0000256" key="1">
    <source>
        <dbReference type="ARBA" id="ARBA00001974"/>
    </source>
</evidence>
<feature type="transmembrane region" description="Helical" evidence="7">
    <location>
        <begin position="734"/>
        <end position="756"/>
    </location>
</feature>
<name>A0A4Q4T753_9PEZI</name>
<evidence type="ECO:0000256" key="6">
    <source>
        <dbReference type="ARBA" id="ARBA00023002"/>
    </source>
</evidence>
<dbReference type="PRINTS" id="PR00420">
    <property type="entry name" value="RNGMNOXGNASE"/>
</dbReference>
<dbReference type="OrthoDB" id="10029326at2759"/>
<evidence type="ECO:0000313" key="9">
    <source>
        <dbReference type="EMBL" id="RYP02256.1"/>
    </source>
</evidence>
<dbReference type="Pfam" id="PF01494">
    <property type="entry name" value="FAD_binding_3"/>
    <property type="match status" value="1"/>
</dbReference>
<evidence type="ECO:0000256" key="4">
    <source>
        <dbReference type="ARBA" id="ARBA00022630"/>
    </source>
</evidence>
<keyword evidence="6" id="KW-0560">Oxidoreductase</keyword>
<feature type="transmembrane region" description="Helical" evidence="7">
    <location>
        <begin position="611"/>
        <end position="631"/>
    </location>
</feature>
<dbReference type="GO" id="GO:0071949">
    <property type="term" value="F:FAD binding"/>
    <property type="evidence" value="ECO:0007669"/>
    <property type="project" value="InterPro"/>
</dbReference>
<keyword evidence="7" id="KW-1133">Transmembrane helix</keyword>
<dbReference type="SUPFAM" id="SSF51905">
    <property type="entry name" value="FAD/NAD(P)-binding domain"/>
    <property type="match status" value="1"/>
</dbReference>
<feature type="transmembrane region" description="Helical" evidence="7">
    <location>
        <begin position="535"/>
        <end position="551"/>
    </location>
</feature>
<comment type="similarity">
    <text evidence="3">Belongs to the paxM FAD-dependent monooxygenase family.</text>
</comment>
<accession>A0A4Q4T753</accession>
<feature type="transmembrane region" description="Helical" evidence="7">
    <location>
        <begin position="694"/>
        <end position="713"/>
    </location>
</feature>
<evidence type="ECO:0000256" key="3">
    <source>
        <dbReference type="ARBA" id="ARBA00007992"/>
    </source>
</evidence>
<dbReference type="STRING" id="155417.A0A4Q4T753"/>
<protein>
    <recommendedName>
        <fullName evidence="8">FAD-binding domain-containing protein</fullName>
    </recommendedName>
</protein>
<feature type="transmembrane region" description="Helical" evidence="7">
    <location>
        <begin position="448"/>
        <end position="470"/>
    </location>
</feature>
<organism evidence="9 10">
    <name type="scientific">Monosporascus ibericus</name>
    <dbReference type="NCBI Taxonomy" id="155417"/>
    <lineage>
        <taxon>Eukaryota</taxon>
        <taxon>Fungi</taxon>
        <taxon>Dikarya</taxon>
        <taxon>Ascomycota</taxon>
        <taxon>Pezizomycotina</taxon>
        <taxon>Sordariomycetes</taxon>
        <taxon>Xylariomycetidae</taxon>
        <taxon>Xylariales</taxon>
        <taxon>Xylariales incertae sedis</taxon>
        <taxon>Monosporascus</taxon>
    </lineage>
</organism>
<evidence type="ECO:0000259" key="8">
    <source>
        <dbReference type="Pfam" id="PF01494"/>
    </source>
</evidence>
<dbReference type="Gene3D" id="3.50.50.60">
    <property type="entry name" value="FAD/NAD(P)-binding domain"/>
    <property type="match status" value="1"/>
</dbReference>
<feature type="domain" description="FAD-binding" evidence="8">
    <location>
        <begin position="7"/>
        <end position="353"/>
    </location>
</feature>
<evidence type="ECO:0000256" key="5">
    <source>
        <dbReference type="ARBA" id="ARBA00022827"/>
    </source>
</evidence>
<dbReference type="PANTHER" id="PTHR47356:SF2">
    <property type="entry name" value="FAD-BINDING DOMAIN-CONTAINING PROTEIN-RELATED"/>
    <property type="match status" value="1"/>
</dbReference>
<comment type="cofactor">
    <cofactor evidence="1">
        <name>FAD</name>
        <dbReference type="ChEBI" id="CHEBI:57692"/>
    </cofactor>
</comment>
<dbReference type="InterPro" id="IPR002938">
    <property type="entry name" value="FAD-bd"/>
</dbReference>
<evidence type="ECO:0000256" key="2">
    <source>
        <dbReference type="ARBA" id="ARBA00005179"/>
    </source>
</evidence>
<keyword evidence="4" id="KW-0285">Flavoprotein</keyword>
<keyword evidence="10" id="KW-1185">Reference proteome</keyword>
<dbReference type="Proteomes" id="UP000293360">
    <property type="component" value="Unassembled WGS sequence"/>
</dbReference>
<dbReference type="PANTHER" id="PTHR47356">
    <property type="entry name" value="FAD-DEPENDENT MONOOXYGENASE ASQG-RELATED"/>
    <property type="match status" value="1"/>
</dbReference>